<dbReference type="Gene3D" id="3.40.50.150">
    <property type="entry name" value="Vaccinia Virus protein VP39"/>
    <property type="match status" value="1"/>
</dbReference>
<evidence type="ECO:0000259" key="7">
    <source>
        <dbReference type="Pfam" id="PF01555"/>
    </source>
</evidence>
<dbReference type="RefSeq" id="WP_011212828.1">
    <property type="nucleotide sequence ID" value="NZ_CP021281.1"/>
</dbReference>
<dbReference type="EMBL" id="QWDR01000001">
    <property type="protein sequence ID" value="RJY33876.1"/>
    <property type="molecule type" value="Genomic_DNA"/>
</dbReference>
<name>A0A3A6VKJ7_LEGPN</name>
<protein>
    <recommendedName>
        <fullName evidence="2">site-specific DNA-methyltransferase (adenine-specific)</fullName>
        <ecNumber evidence="2">2.1.1.72</ecNumber>
    </recommendedName>
</protein>
<dbReference type="PRINTS" id="PR00506">
    <property type="entry name" value="D21N6MTFRASE"/>
</dbReference>
<evidence type="ECO:0000256" key="3">
    <source>
        <dbReference type="ARBA" id="ARBA00022603"/>
    </source>
</evidence>
<dbReference type="GO" id="GO:0008170">
    <property type="term" value="F:N-methyltransferase activity"/>
    <property type="evidence" value="ECO:0007669"/>
    <property type="project" value="InterPro"/>
</dbReference>
<evidence type="ECO:0000256" key="4">
    <source>
        <dbReference type="ARBA" id="ARBA00022679"/>
    </source>
</evidence>
<dbReference type="GO" id="GO:0003677">
    <property type="term" value="F:DNA binding"/>
    <property type="evidence" value="ECO:0007669"/>
    <property type="project" value="InterPro"/>
</dbReference>
<comment type="similarity">
    <text evidence="1">Belongs to the N(4)/N(6)-methyltransferase family.</text>
</comment>
<dbReference type="InterPro" id="IPR002941">
    <property type="entry name" value="DNA_methylase_N4/N6"/>
</dbReference>
<evidence type="ECO:0000256" key="5">
    <source>
        <dbReference type="ARBA" id="ARBA00022691"/>
    </source>
</evidence>
<dbReference type="InterPro" id="IPR002052">
    <property type="entry name" value="DNA_methylase_N6_adenine_CS"/>
</dbReference>
<evidence type="ECO:0000256" key="2">
    <source>
        <dbReference type="ARBA" id="ARBA00011900"/>
    </source>
</evidence>
<dbReference type="Proteomes" id="UP000277145">
    <property type="component" value="Unassembled WGS sequence"/>
</dbReference>
<comment type="caution">
    <text evidence="8">The sequence shown here is derived from an EMBL/GenBank/DDBJ whole genome shotgun (WGS) entry which is preliminary data.</text>
</comment>
<reference evidence="8 9" key="1">
    <citation type="submission" date="2018-08" db="EMBL/GenBank/DDBJ databases">
        <title>Genome Sequences of Legionella pneumophila subsp. pneumophila Isolates, Recovered from a Drinking Water System in a Large Builging.</title>
        <authorList>
            <person name="Gomez-Alvarez V."/>
            <person name="Boczek L."/>
            <person name="King D."/>
            <person name="Pemberton A."/>
            <person name="Pfaller S."/>
            <person name="Rodgers M."/>
            <person name="Santodomingo J."/>
            <person name="Revetta R."/>
        </authorList>
    </citation>
    <scope>NUCLEOTIDE SEQUENCE [LARGE SCALE GENOMIC DNA]</scope>
    <source>
        <strain evidence="8 9">L01C.1</strain>
    </source>
</reference>
<sequence length="646" mass="75626">MSSSDEKIDKPKLCWPGKHLNERVSLPFQTIETINNSEIDHHKSNWDNRLIWGENFLVMSSLLKEFAGKIQLIYIDPPFATGQDFSYTVNIGEHTEAMKIPSALEVKAYRDTWGKGTESYLQMMYDRLSIMKDLLAENGCLYVHCDWRVNYLLRFILNEIFGEENFINEIIWRRKQAQSWSANQFGVTNDSILLYTKGKDYIFNPSFSKDDENTKKYILERFKFDDGDGRKYMKSPLVNPLNRPNLRYEFHGVKPPKTGWLYSMERMEEMFANNELVMPEDKNARIYRKIYEDTYQGQMIQNIWLDIPIVNPMAKERVNYPTQKPIALLERIITTSSNTGDLIADFFCGSGTAGLAAEKLGRRWIMVDLGRFAIHTSRKRLLDINSTPFIVQNLGKYERQHWVKMNGQYTGYLKFILELYGAGVTEELVRQFRQAFKTLHGKKGDVYIHIGNVDAPVTLLEIREALQECKENNISKLVVLGWEWQLGLHELIYEEAHPYGVKLRILQIPREVMELSSNDRKKHDIQFFELACLETETKIVNKNVIVTLTDFIIPHPDLLPIEVREKISNWSDYIDYWSIDWMSNQRSYKNKTIFHSMDQQYRTRENSNLNLSMSHKYDNSGNYQILVKVIDIFGNDTTKMVEVKVS</sequence>
<proteinExistence type="inferred from homology"/>
<keyword evidence="5" id="KW-0949">S-adenosyl-L-methionine</keyword>
<comment type="catalytic activity">
    <reaction evidence="6">
        <text>a 2'-deoxyadenosine in DNA + S-adenosyl-L-methionine = an N(6)-methyl-2'-deoxyadenosine in DNA + S-adenosyl-L-homocysteine + H(+)</text>
        <dbReference type="Rhea" id="RHEA:15197"/>
        <dbReference type="Rhea" id="RHEA-COMP:12418"/>
        <dbReference type="Rhea" id="RHEA-COMP:12419"/>
        <dbReference type="ChEBI" id="CHEBI:15378"/>
        <dbReference type="ChEBI" id="CHEBI:57856"/>
        <dbReference type="ChEBI" id="CHEBI:59789"/>
        <dbReference type="ChEBI" id="CHEBI:90615"/>
        <dbReference type="ChEBI" id="CHEBI:90616"/>
        <dbReference type="EC" id="2.1.1.72"/>
    </reaction>
</comment>
<dbReference type="GO" id="GO:0032259">
    <property type="term" value="P:methylation"/>
    <property type="evidence" value="ECO:0007669"/>
    <property type="project" value="UniProtKB-KW"/>
</dbReference>
<keyword evidence="4 8" id="KW-0808">Transferase</keyword>
<feature type="domain" description="DNA methylase N-4/N-6" evidence="7">
    <location>
        <begin position="70"/>
        <end position="376"/>
    </location>
</feature>
<dbReference type="AlphaFoldDB" id="A0A3A6VKJ7"/>
<evidence type="ECO:0000256" key="1">
    <source>
        <dbReference type="ARBA" id="ARBA00006594"/>
    </source>
</evidence>
<gene>
    <name evidence="8" type="ORF">D1H98_03520</name>
</gene>
<accession>A0A3A6VKJ7</accession>
<evidence type="ECO:0000256" key="6">
    <source>
        <dbReference type="ARBA" id="ARBA00047942"/>
    </source>
</evidence>
<evidence type="ECO:0000313" key="8">
    <source>
        <dbReference type="EMBL" id="RJY33876.1"/>
    </source>
</evidence>
<organism evidence="8 9">
    <name type="scientific">Legionella pneumophila subsp. pneumophila</name>
    <dbReference type="NCBI Taxonomy" id="91891"/>
    <lineage>
        <taxon>Bacteria</taxon>
        <taxon>Pseudomonadati</taxon>
        <taxon>Pseudomonadota</taxon>
        <taxon>Gammaproteobacteria</taxon>
        <taxon>Legionellales</taxon>
        <taxon>Legionellaceae</taxon>
        <taxon>Legionella</taxon>
    </lineage>
</organism>
<dbReference type="InterPro" id="IPR029063">
    <property type="entry name" value="SAM-dependent_MTases_sf"/>
</dbReference>
<dbReference type="InterPro" id="IPR002295">
    <property type="entry name" value="N4/N6-MTase_EcoPI_Mod-like"/>
</dbReference>
<keyword evidence="3 8" id="KW-0489">Methyltransferase</keyword>
<dbReference type="GO" id="GO:0009007">
    <property type="term" value="F:site-specific DNA-methyltransferase (adenine-specific) activity"/>
    <property type="evidence" value="ECO:0007669"/>
    <property type="project" value="UniProtKB-EC"/>
</dbReference>
<dbReference type="PROSITE" id="PS00092">
    <property type="entry name" value="N6_MTASE"/>
    <property type="match status" value="1"/>
</dbReference>
<dbReference type="SUPFAM" id="SSF53335">
    <property type="entry name" value="S-adenosyl-L-methionine-dependent methyltransferases"/>
    <property type="match status" value="1"/>
</dbReference>
<dbReference type="Pfam" id="PF01555">
    <property type="entry name" value="N6_N4_Mtase"/>
    <property type="match status" value="1"/>
</dbReference>
<evidence type="ECO:0000313" key="9">
    <source>
        <dbReference type="Proteomes" id="UP000277145"/>
    </source>
</evidence>
<dbReference type="EC" id="2.1.1.72" evidence="2"/>